<accession>A0A081NFI0</accession>
<protein>
    <recommendedName>
        <fullName evidence="1">Transposase IS204/IS1001/IS1096/IS1165 DDE domain-containing protein</fullName>
    </recommendedName>
</protein>
<evidence type="ECO:0000259" key="1">
    <source>
        <dbReference type="Pfam" id="PF01610"/>
    </source>
</evidence>
<name>A0A081NFI0_9GAMM</name>
<proteinExistence type="predicted"/>
<keyword evidence="3" id="KW-1185">Reference proteome</keyword>
<dbReference type="InterPro" id="IPR047951">
    <property type="entry name" value="Transpos_ISL3"/>
</dbReference>
<evidence type="ECO:0000313" key="2">
    <source>
        <dbReference type="EMBL" id="KEQ17203.1"/>
    </source>
</evidence>
<gene>
    <name evidence="2" type="ORF">GZ78_15305</name>
</gene>
<reference evidence="2 3" key="1">
    <citation type="submission" date="2014-06" db="EMBL/GenBank/DDBJ databases">
        <title>Whole Genome Sequences of Three Symbiotic Endozoicomonas Bacteria.</title>
        <authorList>
            <person name="Neave M.J."/>
            <person name="Apprill A."/>
            <person name="Voolstra C.R."/>
        </authorList>
    </citation>
    <scope>NUCLEOTIDE SEQUENCE [LARGE SCALE GENOMIC DNA]</scope>
    <source>
        <strain evidence="2 3">DSM 25634</strain>
    </source>
</reference>
<sequence>MKSVRGYLLTQEFQLFWDYVSPHWAGKYLDRWSIRVMRSKIEPMKKVAKTVRRHKPLILNWFKARKAYSSGKVEGLNTKIKFTTRKSYGFITYRRAEIALYHVLGKLLEPKMTRRFY</sequence>
<feature type="domain" description="Transposase IS204/IS1001/IS1096/IS1165 DDE" evidence="1">
    <location>
        <begin position="5"/>
        <end position="93"/>
    </location>
</feature>
<comment type="caution">
    <text evidence="2">The sequence shown here is derived from an EMBL/GenBank/DDBJ whole genome shotgun (WGS) entry which is preliminary data.</text>
</comment>
<dbReference type="OrthoDB" id="6197054at2"/>
<dbReference type="InterPro" id="IPR002560">
    <property type="entry name" value="Transposase_DDE"/>
</dbReference>
<dbReference type="PANTHER" id="PTHR33498:SF1">
    <property type="entry name" value="TRANSPOSASE FOR INSERTION SEQUENCE ELEMENT IS1557"/>
    <property type="match status" value="1"/>
</dbReference>
<dbReference type="eggNOG" id="COG3464">
    <property type="taxonomic scope" value="Bacteria"/>
</dbReference>
<dbReference type="AlphaFoldDB" id="A0A081NFI0"/>
<dbReference type="EMBL" id="JOKH01000003">
    <property type="protein sequence ID" value="KEQ17203.1"/>
    <property type="molecule type" value="Genomic_DNA"/>
</dbReference>
<dbReference type="Proteomes" id="UP000028073">
    <property type="component" value="Unassembled WGS sequence"/>
</dbReference>
<dbReference type="STRING" id="1137799.GZ78_15305"/>
<dbReference type="Pfam" id="PF01610">
    <property type="entry name" value="DDE_Tnp_ISL3"/>
    <property type="match status" value="1"/>
</dbReference>
<organism evidence="2 3">
    <name type="scientific">Endozoicomonas numazuensis</name>
    <dbReference type="NCBI Taxonomy" id="1137799"/>
    <lineage>
        <taxon>Bacteria</taxon>
        <taxon>Pseudomonadati</taxon>
        <taxon>Pseudomonadota</taxon>
        <taxon>Gammaproteobacteria</taxon>
        <taxon>Oceanospirillales</taxon>
        <taxon>Endozoicomonadaceae</taxon>
        <taxon>Endozoicomonas</taxon>
    </lineage>
</organism>
<dbReference type="PANTHER" id="PTHR33498">
    <property type="entry name" value="TRANSPOSASE FOR INSERTION SEQUENCE ELEMENT IS1557"/>
    <property type="match status" value="1"/>
</dbReference>
<evidence type="ECO:0000313" key="3">
    <source>
        <dbReference type="Proteomes" id="UP000028073"/>
    </source>
</evidence>